<dbReference type="Gene3D" id="3.40.1000.30">
    <property type="match status" value="1"/>
</dbReference>
<dbReference type="InterPro" id="IPR006186">
    <property type="entry name" value="Ser/Thr-sp_prot-phosphatase"/>
</dbReference>
<evidence type="ECO:0000256" key="4">
    <source>
        <dbReference type="ARBA" id="ARBA00022801"/>
    </source>
</evidence>
<reference evidence="10" key="1">
    <citation type="submission" date="2021-08" db="EMBL/GenBank/DDBJ databases">
        <title>Global Aspergillus fumigatus from environmental and clinical sources.</title>
        <authorList>
            <person name="Barber A."/>
            <person name="Sae-Ong T."/>
        </authorList>
    </citation>
    <scope>NUCLEOTIDE SEQUENCE</scope>
    <source>
        <strain evidence="10">NRZ-2016-071</strain>
    </source>
</reference>
<dbReference type="PROSITE" id="PS00125">
    <property type="entry name" value="SER_THR_PHOSPHATASE"/>
    <property type="match status" value="1"/>
</dbReference>
<keyword evidence="5" id="KW-0904">Protein phosphatase</keyword>
<dbReference type="SUPFAM" id="SSF56300">
    <property type="entry name" value="Metallo-dependent phosphatases"/>
    <property type="match status" value="1"/>
</dbReference>
<comment type="caution">
    <text evidence="10">The sequence shown here is derived from an EMBL/GenBank/DDBJ whole genome shotgun (WGS) entry which is preliminary data.</text>
</comment>
<evidence type="ECO:0000313" key="10">
    <source>
        <dbReference type="EMBL" id="KAH1907435.1"/>
    </source>
</evidence>
<evidence type="ECO:0000256" key="8">
    <source>
        <dbReference type="RuleBase" id="RU004273"/>
    </source>
</evidence>
<dbReference type="Pfam" id="PF00149">
    <property type="entry name" value="Metallophos"/>
    <property type="match status" value="1"/>
</dbReference>
<keyword evidence="3" id="KW-0479">Metal-binding</keyword>
<dbReference type="AlphaFoldDB" id="A0A8H4MIW2"/>
<comment type="catalytic activity">
    <reaction evidence="7 8">
        <text>O-phospho-L-threonyl-[protein] + H2O = L-threonyl-[protein] + phosphate</text>
        <dbReference type="Rhea" id="RHEA:47004"/>
        <dbReference type="Rhea" id="RHEA-COMP:11060"/>
        <dbReference type="Rhea" id="RHEA-COMP:11605"/>
        <dbReference type="ChEBI" id="CHEBI:15377"/>
        <dbReference type="ChEBI" id="CHEBI:30013"/>
        <dbReference type="ChEBI" id="CHEBI:43474"/>
        <dbReference type="ChEBI" id="CHEBI:61977"/>
        <dbReference type="EC" id="3.1.3.16"/>
    </reaction>
</comment>
<comment type="similarity">
    <text evidence="8">Belongs to the PPP phosphatase family.</text>
</comment>
<dbReference type="InterPro" id="IPR029052">
    <property type="entry name" value="Metallo-depent_PP-like"/>
</dbReference>
<accession>A0A8H4MIW2</accession>
<evidence type="ECO:0000256" key="2">
    <source>
        <dbReference type="ARBA" id="ARBA00006405"/>
    </source>
</evidence>
<dbReference type="GO" id="GO:0004722">
    <property type="term" value="F:protein serine/threonine phosphatase activity"/>
    <property type="evidence" value="ECO:0007669"/>
    <property type="project" value="UniProtKB-EC"/>
</dbReference>
<dbReference type="Pfam" id="PF08577">
    <property type="entry name" value="PI31_Prot_C"/>
    <property type="match status" value="1"/>
</dbReference>
<dbReference type="PRINTS" id="PR00114">
    <property type="entry name" value="STPHPHTASE"/>
</dbReference>
<dbReference type="InterPro" id="IPR021625">
    <property type="entry name" value="PI31_Prot_N"/>
</dbReference>
<dbReference type="SMART" id="SM00156">
    <property type="entry name" value="PP2Ac"/>
    <property type="match status" value="1"/>
</dbReference>
<feature type="compositionally biased region" description="Basic and acidic residues" evidence="9">
    <location>
        <begin position="187"/>
        <end position="205"/>
    </location>
</feature>
<dbReference type="GO" id="GO:0046872">
    <property type="term" value="F:metal ion binding"/>
    <property type="evidence" value="ECO:0007669"/>
    <property type="project" value="UniProtKB-KW"/>
</dbReference>
<evidence type="ECO:0000256" key="7">
    <source>
        <dbReference type="ARBA" id="ARBA00048336"/>
    </source>
</evidence>
<dbReference type="Proteomes" id="UP000813423">
    <property type="component" value="Unassembled WGS sequence"/>
</dbReference>
<protein>
    <recommendedName>
        <fullName evidence="8">Serine/threonine-protein phosphatase</fullName>
        <ecNumber evidence="8">3.1.3.16</ecNumber>
    </recommendedName>
</protein>
<evidence type="ECO:0000256" key="5">
    <source>
        <dbReference type="ARBA" id="ARBA00022912"/>
    </source>
</evidence>
<gene>
    <name evidence="10" type="ORF">KXV57_004395</name>
</gene>
<comment type="similarity">
    <text evidence="2">Belongs to the proteasome inhibitor PI31 family.</text>
</comment>
<evidence type="ECO:0000313" key="11">
    <source>
        <dbReference type="Proteomes" id="UP000813423"/>
    </source>
</evidence>
<dbReference type="Pfam" id="PF11566">
    <property type="entry name" value="PI31_Prot_N"/>
    <property type="match status" value="1"/>
</dbReference>
<evidence type="ECO:0000256" key="6">
    <source>
        <dbReference type="ARBA" id="ARBA00023211"/>
    </source>
</evidence>
<sequence>MAGSMNTLNVDNVLAHAASALRRDNEGQLSLKTPYEAIALIGHACMKAVDFRLLGLGEEHTIAESSTEDQTLPAEWNANDTHSFRYAHSQSSMQFLLKIGRLGNNAVVLALALGDDKTSSFDLLVKDYISDSAFPITSADDLARTLRDVFISEARLNDLIGLFKVNVILKLAPGLYKEGYEDTTQALRERQQERPPQHDPLRDDTLPQPARPYPFDDPLAAGPRRPAPPGDFAPPGFEDEYEIYRPPRGYPQGNGGRNPLSIGDRDLYPAGLGPNDPIRGGVGPGLGGGGGGGMHPTFDDPLFGGRRDDGYNPQAPPGSRYDPVGPGVIALLGVKEAKSRSGFESLEIVERGCGLDELKCGACPTPPGVCPAQHGTAIPPLRQHYQVAFLPSFVSHPSHCIQILFSPVEACIVLIQFYLLCFVDSCIITTEKIPGQPHETVSPPVSRPSSTFAVVLSLLSPNTMENNMEIDPARSPEPHHLSPTTDPGSIPTLDGWIENLMACKQLAEDDVRRLCDRAREVLQEESNVQPVKCPVTVCGDIHGQFHDLMELFRIGGPNPDTNYLFMGDYVDRGYYSVETVTLLVCLKIRYPQRITILRGNHESRQITQVYGFYDECLRKYGNANVWKYFTDLFDYLPLTALIENQIFCLHGGLSPSIDTLDNIRSLDRIQEVPHEGPMCDLLWSDPDDRCGWGISPRGAGYTFGQDISEAFNHNNGLTLVARAHQLVMEGYNWSQDRNVVTIFSAPNYCYRCGNQAAIMEIDEHLKYTFLQFDPCPRAGEPMVSRRTPDYFL</sequence>
<dbReference type="InterPro" id="IPR004843">
    <property type="entry name" value="Calcineurin-like_PHP"/>
</dbReference>
<keyword evidence="4 8" id="KW-0378">Hydrolase</keyword>
<evidence type="ECO:0000256" key="9">
    <source>
        <dbReference type="SAM" id="MobiDB-lite"/>
    </source>
</evidence>
<dbReference type="FunFam" id="3.60.21.10:FF:000003">
    <property type="entry name" value="Serine/threonine-protein phosphatase"/>
    <property type="match status" value="1"/>
</dbReference>
<name>A0A8H4MIW2_ASPFM</name>
<dbReference type="EC" id="3.1.3.16" evidence="8"/>
<evidence type="ECO:0000256" key="1">
    <source>
        <dbReference type="ARBA" id="ARBA00001936"/>
    </source>
</evidence>
<dbReference type="InterPro" id="IPR013886">
    <property type="entry name" value="PI31_Prot_C"/>
</dbReference>
<evidence type="ECO:0000256" key="3">
    <source>
        <dbReference type="ARBA" id="ARBA00022723"/>
    </source>
</evidence>
<organism evidence="10 11">
    <name type="scientific">Aspergillus fumigatus</name>
    <name type="common">Neosartorya fumigata</name>
    <dbReference type="NCBI Taxonomy" id="746128"/>
    <lineage>
        <taxon>Eukaryota</taxon>
        <taxon>Fungi</taxon>
        <taxon>Dikarya</taxon>
        <taxon>Ascomycota</taxon>
        <taxon>Pezizomycotina</taxon>
        <taxon>Eurotiomycetes</taxon>
        <taxon>Eurotiomycetidae</taxon>
        <taxon>Eurotiales</taxon>
        <taxon>Aspergillaceae</taxon>
        <taxon>Aspergillus</taxon>
        <taxon>Aspergillus subgen. Fumigati</taxon>
    </lineage>
</organism>
<dbReference type="PANTHER" id="PTHR45619">
    <property type="entry name" value="SERINE/THREONINE-PROTEIN PHOSPHATASE PP2A-RELATED"/>
    <property type="match status" value="1"/>
</dbReference>
<dbReference type="Gene3D" id="3.60.21.10">
    <property type="match status" value="1"/>
</dbReference>
<dbReference type="CDD" id="cd07415">
    <property type="entry name" value="MPP_PP2A_PP4_PP6"/>
    <property type="match status" value="1"/>
</dbReference>
<proteinExistence type="inferred from homology"/>
<feature type="compositionally biased region" description="Gly residues" evidence="9">
    <location>
        <begin position="280"/>
        <end position="294"/>
    </location>
</feature>
<dbReference type="InterPro" id="IPR047129">
    <property type="entry name" value="PPA2-like"/>
</dbReference>
<dbReference type="EMBL" id="JAIBSC010000028">
    <property type="protein sequence ID" value="KAH1907435.1"/>
    <property type="molecule type" value="Genomic_DNA"/>
</dbReference>
<keyword evidence="6" id="KW-0464">Manganese</keyword>
<feature type="region of interest" description="Disordered" evidence="9">
    <location>
        <begin position="186"/>
        <end position="322"/>
    </location>
</feature>
<comment type="cofactor">
    <cofactor evidence="1">
        <name>Mn(2+)</name>
        <dbReference type="ChEBI" id="CHEBI:29035"/>
    </cofactor>
</comment>